<dbReference type="AlphaFoldDB" id="A0A6N7Z046"/>
<gene>
    <name evidence="2" type="ORF">GKO32_27220</name>
</gene>
<comment type="caution">
    <text evidence="2">The sequence shown here is derived from an EMBL/GenBank/DDBJ whole genome shotgun (WGS) entry which is preliminary data.</text>
</comment>
<keyword evidence="2" id="KW-0223">Dioxygenase</keyword>
<dbReference type="PROSITE" id="PS51819">
    <property type="entry name" value="VOC"/>
    <property type="match status" value="1"/>
</dbReference>
<dbReference type="EMBL" id="WMBA01000051">
    <property type="protein sequence ID" value="MTD57638.1"/>
    <property type="molecule type" value="Genomic_DNA"/>
</dbReference>
<evidence type="ECO:0000259" key="1">
    <source>
        <dbReference type="PROSITE" id="PS51819"/>
    </source>
</evidence>
<sequence>MPMHRLTGITLGVPDVASAAAYYTDFGLIPVGRTQRFATTDGGEQLAIRHAARRRLLDLGIGVDDPDDLDRAAAGLRRLGVAVERSGTSVAATDPGTEVRVRVELAPRIAPEPATGPVYNQPGDAARLNERADAIHRNERVRPRKLGHVVLGSTDQEASQRFFTDGLGLKISDTVPGAAAFLRCSTDHHNVLVQRSPVSFLHHTSWQVDDVDEVGRGATAMLEADPSRHVWGLGRHAIGSNFFWYLKDPAGNFSEYYADLDCIVDDALWTPGVWEDARSLYQWGPPPPPSFLAPDDLAALMTGAHSA</sequence>
<dbReference type="GO" id="GO:0051213">
    <property type="term" value="F:dioxygenase activity"/>
    <property type="evidence" value="ECO:0007669"/>
    <property type="project" value="UniProtKB-KW"/>
</dbReference>
<proteinExistence type="predicted"/>
<evidence type="ECO:0000313" key="3">
    <source>
        <dbReference type="Proteomes" id="UP000440096"/>
    </source>
</evidence>
<dbReference type="Pfam" id="PF00903">
    <property type="entry name" value="Glyoxalase"/>
    <property type="match status" value="1"/>
</dbReference>
<dbReference type="Gene3D" id="3.10.180.10">
    <property type="entry name" value="2,3-Dihydroxybiphenyl 1,2-Dioxygenase, domain 1"/>
    <property type="match status" value="2"/>
</dbReference>
<dbReference type="InterPro" id="IPR029068">
    <property type="entry name" value="Glyas_Bleomycin-R_OHBP_Dase"/>
</dbReference>
<reference evidence="2 3" key="1">
    <citation type="submission" date="2019-11" db="EMBL/GenBank/DDBJ databases">
        <title>Draft genome of Amycolatopsis RM579.</title>
        <authorList>
            <person name="Duangmal K."/>
            <person name="Mingma R."/>
        </authorList>
    </citation>
    <scope>NUCLEOTIDE SEQUENCE [LARGE SCALE GENOMIC DNA]</scope>
    <source>
        <strain evidence="2 3">RM579</strain>
    </source>
</reference>
<name>A0A6N7Z046_9PSEU</name>
<dbReference type="InterPro" id="IPR004360">
    <property type="entry name" value="Glyas_Fos-R_dOase_dom"/>
</dbReference>
<protein>
    <submittedName>
        <fullName evidence="2">Dioxygenase</fullName>
    </submittedName>
</protein>
<feature type="domain" description="VOC" evidence="1">
    <location>
        <begin position="145"/>
        <end position="259"/>
    </location>
</feature>
<dbReference type="InterPro" id="IPR037523">
    <property type="entry name" value="VOC_core"/>
</dbReference>
<dbReference type="SUPFAM" id="SSF54593">
    <property type="entry name" value="Glyoxalase/Bleomycin resistance protein/Dihydroxybiphenyl dioxygenase"/>
    <property type="match status" value="2"/>
</dbReference>
<keyword evidence="2" id="KW-0560">Oxidoreductase</keyword>
<organism evidence="2 3">
    <name type="scientific">Amycolatopsis pithecellobii</name>
    <dbReference type="NCBI Taxonomy" id="664692"/>
    <lineage>
        <taxon>Bacteria</taxon>
        <taxon>Bacillati</taxon>
        <taxon>Actinomycetota</taxon>
        <taxon>Actinomycetes</taxon>
        <taxon>Pseudonocardiales</taxon>
        <taxon>Pseudonocardiaceae</taxon>
        <taxon>Amycolatopsis</taxon>
    </lineage>
</organism>
<evidence type="ECO:0000313" key="2">
    <source>
        <dbReference type="EMBL" id="MTD57638.1"/>
    </source>
</evidence>
<dbReference type="Proteomes" id="UP000440096">
    <property type="component" value="Unassembled WGS sequence"/>
</dbReference>
<keyword evidence="3" id="KW-1185">Reference proteome</keyword>
<accession>A0A6N7Z046</accession>